<dbReference type="EMBL" id="JTCM02000014">
    <property type="protein sequence ID" value="NEU72788.1"/>
    <property type="molecule type" value="Genomic_DNA"/>
</dbReference>
<evidence type="ECO:0000256" key="1">
    <source>
        <dbReference type="SAM" id="Phobius"/>
    </source>
</evidence>
<proteinExistence type="predicted"/>
<name>A0A846H734_9CYAN</name>
<dbReference type="AlphaFoldDB" id="A0A846H734"/>
<comment type="caution">
    <text evidence="2">The sequence shown here is derived from an EMBL/GenBank/DDBJ whole genome shotgun (WGS) entry which is preliminary data.</text>
</comment>
<keyword evidence="1" id="KW-0472">Membrane</keyword>
<sequence length="88" mass="10113">MSKNPNSNYQKVPKVTTLFFCFFVVIAVFIAAFPKLYEIKTKAGIDLAPGIHAGTVFEKYSHGLFKCEWLYPYHCDREASSKNTHRHI</sequence>
<accession>A0A846H734</accession>
<evidence type="ECO:0000313" key="3">
    <source>
        <dbReference type="Proteomes" id="UP000031549"/>
    </source>
</evidence>
<dbReference type="RefSeq" id="WP_052324671.1">
    <property type="nucleotide sequence ID" value="NZ_JTCM02000014.1"/>
</dbReference>
<reference evidence="2 3" key="1">
    <citation type="journal article" date="2015" name="Genome Announc.">
        <title>Draft Genome Sequence of Cyanobacterium Hassallia byssoidea Strain VB512170, Isolated from Monuments in India.</title>
        <authorList>
            <person name="Singh D."/>
            <person name="Chandrababunaidu M.M."/>
            <person name="Panda A."/>
            <person name="Sen D."/>
            <person name="Bhattacharyya S."/>
            <person name="Adhikary S.P."/>
            <person name="Tripathy S."/>
        </authorList>
    </citation>
    <scope>NUCLEOTIDE SEQUENCE [LARGE SCALE GENOMIC DNA]</scope>
    <source>
        <strain evidence="2 3">VB512170</strain>
    </source>
</reference>
<dbReference type="Proteomes" id="UP000031549">
    <property type="component" value="Unassembled WGS sequence"/>
</dbReference>
<keyword evidence="1" id="KW-0812">Transmembrane</keyword>
<evidence type="ECO:0000313" key="2">
    <source>
        <dbReference type="EMBL" id="NEU72788.1"/>
    </source>
</evidence>
<keyword evidence="3" id="KW-1185">Reference proteome</keyword>
<protein>
    <submittedName>
        <fullName evidence="2">Uncharacterized protein</fullName>
    </submittedName>
</protein>
<organism evidence="2 3">
    <name type="scientific">Hassallia byssoidea VB512170</name>
    <dbReference type="NCBI Taxonomy" id="1304833"/>
    <lineage>
        <taxon>Bacteria</taxon>
        <taxon>Bacillati</taxon>
        <taxon>Cyanobacteriota</taxon>
        <taxon>Cyanophyceae</taxon>
        <taxon>Nostocales</taxon>
        <taxon>Tolypothrichaceae</taxon>
        <taxon>Hassallia</taxon>
    </lineage>
</organism>
<gene>
    <name evidence="2" type="ORF">PI95_009460</name>
</gene>
<keyword evidence="1" id="KW-1133">Transmembrane helix</keyword>
<feature type="transmembrane region" description="Helical" evidence="1">
    <location>
        <begin position="15"/>
        <end position="33"/>
    </location>
</feature>